<organism evidence="1 2">
    <name type="scientific">Alkalicoccobacillus gibsonii</name>
    <dbReference type="NCBI Taxonomy" id="79881"/>
    <lineage>
        <taxon>Bacteria</taxon>
        <taxon>Bacillati</taxon>
        <taxon>Bacillota</taxon>
        <taxon>Bacilli</taxon>
        <taxon>Bacillales</taxon>
        <taxon>Bacillaceae</taxon>
        <taxon>Alkalicoccobacillus</taxon>
    </lineage>
</organism>
<proteinExistence type="predicted"/>
<dbReference type="Pfam" id="PF13076">
    <property type="entry name" value="Fur_reg_FbpA"/>
    <property type="match status" value="1"/>
</dbReference>
<comment type="caution">
    <text evidence="1">The sequence shown here is derived from an EMBL/GenBank/DDBJ whole genome shotgun (WGS) entry which is preliminary data.</text>
</comment>
<evidence type="ECO:0000313" key="1">
    <source>
        <dbReference type="EMBL" id="MEN0644514.1"/>
    </source>
</evidence>
<dbReference type="InterPro" id="IPR025072">
    <property type="entry name" value="Fur_reg_FbpA"/>
</dbReference>
<reference evidence="1 2" key="1">
    <citation type="submission" date="2024-03" db="EMBL/GenBank/DDBJ databases">
        <title>Bacilli Hybrid Assemblies.</title>
        <authorList>
            <person name="Kovac J."/>
        </authorList>
    </citation>
    <scope>NUCLEOTIDE SEQUENCE [LARGE SCALE GENOMIC DNA]</scope>
    <source>
        <strain evidence="1 2">FSL R7-0666</strain>
    </source>
</reference>
<dbReference type="RefSeq" id="WP_343131193.1">
    <property type="nucleotide sequence ID" value="NZ_JBCITK010000001.1"/>
</dbReference>
<protein>
    <submittedName>
        <fullName evidence="1">Fur-regulated basic protein FbpA</fullName>
    </submittedName>
</protein>
<sequence length="62" mass="7316">MNQNSSESFERDHLISRIIELGVYKLKNRHLFELSMSEINHLYQTLTRNQPPETEANLDKSV</sequence>
<name>A0ABU9VL03_9BACI</name>
<dbReference type="EMBL" id="JBCITK010000001">
    <property type="protein sequence ID" value="MEN0644514.1"/>
    <property type="molecule type" value="Genomic_DNA"/>
</dbReference>
<evidence type="ECO:0000313" key="2">
    <source>
        <dbReference type="Proteomes" id="UP001418796"/>
    </source>
</evidence>
<keyword evidence="2" id="KW-1185">Reference proteome</keyword>
<accession>A0ABU9VL03</accession>
<dbReference type="Proteomes" id="UP001418796">
    <property type="component" value="Unassembled WGS sequence"/>
</dbReference>
<gene>
    <name evidence="1" type="ORF">MKY91_15280</name>
</gene>